<reference evidence="3 5" key="2">
    <citation type="submission" date="2019-03" db="EMBL/GenBank/DDBJ databases">
        <title>Genomic Encyclopedia of Type Strains, Phase IV (KMG-IV): sequencing the most valuable type-strain genomes for metagenomic binning, comparative biology and taxonomic classification.</title>
        <authorList>
            <person name="Goeker M."/>
        </authorList>
    </citation>
    <scope>NUCLEOTIDE SEQUENCE [LARGE SCALE GENOMIC DNA]</scope>
    <source>
        <strain evidence="3 5">DSM 15264</strain>
    </source>
</reference>
<feature type="chain" id="PRO_5040677326" evidence="1">
    <location>
        <begin position="23"/>
        <end position="123"/>
    </location>
</feature>
<proteinExistence type="predicted"/>
<dbReference type="Proteomes" id="UP000294772">
    <property type="component" value="Unassembled WGS sequence"/>
</dbReference>
<dbReference type="Pfam" id="PF13663">
    <property type="entry name" value="DUF4148"/>
    <property type="match status" value="1"/>
</dbReference>
<evidence type="ECO:0000313" key="5">
    <source>
        <dbReference type="Proteomes" id="UP000294772"/>
    </source>
</evidence>
<reference evidence="2 4" key="1">
    <citation type="submission" date="2018-02" db="EMBL/GenBank/DDBJ databases">
        <title>Reclassifiation of [Polyangium] brachysporum DSM 7029 as Guopingzhaonella breviflexa gen. nov., sp. nov., a member of the family Comamonadaceae.</title>
        <authorList>
            <person name="Tang B."/>
        </authorList>
    </citation>
    <scope>NUCLEOTIDE SEQUENCE [LARGE SCALE GENOMIC DNA]</scope>
    <source>
        <strain evidence="2 4">DSM 15344</strain>
    </source>
</reference>
<dbReference type="EMBL" id="SLXF01000007">
    <property type="protein sequence ID" value="TCP06217.1"/>
    <property type="molecule type" value="Genomic_DNA"/>
</dbReference>
<accession>A0A2S5T8R2</accession>
<comment type="caution">
    <text evidence="2">The sequence shown here is derived from an EMBL/GenBank/DDBJ whole genome shotgun (WGS) entry which is preliminary data.</text>
</comment>
<dbReference type="AlphaFoldDB" id="A0A2S5T8R2"/>
<gene>
    <name evidence="2" type="ORF">C1702_02220</name>
    <name evidence="3" type="ORF">EV676_10788</name>
</gene>
<protein>
    <submittedName>
        <fullName evidence="3">Uncharacterized protein DUF4148</fullName>
    </submittedName>
</protein>
<evidence type="ECO:0000256" key="1">
    <source>
        <dbReference type="SAM" id="SignalP"/>
    </source>
</evidence>
<sequence length="123" mass="13027">MNKLLATAIVSAAAFVSFGAAAQEATPTPDLDIKSTATRAEVRAEYQRAKAAGELKVYSAGYIPTVNSSRSRAEVVAELRQAQQSGEYALINAEAVDVVAFEQLAAKQQATRLATKPDTAIVR</sequence>
<dbReference type="EMBL" id="PSNY01000002">
    <property type="protein sequence ID" value="PPE71258.1"/>
    <property type="molecule type" value="Genomic_DNA"/>
</dbReference>
<keyword evidence="1" id="KW-0732">Signal</keyword>
<feature type="signal peptide" evidence="1">
    <location>
        <begin position="1"/>
        <end position="22"/>
    </location>
</feature>
<organism evidence="2 4">
    <name type="scientific">Caldimonas thermodepolymerans</name>
    <dbReference type="NCBI Taxonomy" id="215580"/>
    <lineage>
        <taxon>Bacteria</taxon>
        <taxon>Pseudomonadati</taxon>
        <taxon>Pseudomonadota</taxon>
        <taxon>Betaproteobacteria</taxon>
        <taxon>Burkholderiales</taxon>
        <taxon>Sphaerotilaceae</taxon>
        <taxon>Caldimonas</taxon>
    </lineage>
</organism>
<dbReference type="RefSeq" id="WP_104356049.1">
    <property type="nucleotide sequence ID" value="NZ_CALFFA010000013.1"/>
</dbReference>
<evidence type="ECO:0000313" key="2">
    <source>
        <dbReference type="EMBL" id="PPE71258.1"/>
    </source>
</evidence>
<keyword evidence="4" id="KW-1185">Reference proteome</keyword>
<dbReference type="InterPro" id="IPR025421">
    <property type="entry name" value="DUF4148"/>
</dbReference>
<evidence type="ECO:0000313" key="3">
    <source>
        <dbReference type="EMBL" id="TCP06217.1"/>
    </source>
</evidence>
<dbReference type="Proteomes" id="UP000239406">
    <property type="component" value="Unassembled WGS sequence"/>
</dbReference>
<name>A0A2S5T8R2_9BURK</name>
<evidence type="ECO:0000313" key="4">
    <source>
        <dbReference type="Proteomes" id="UP000239406"/>
    </source>
</evidence>